<name>A0ABU4TYZ2_9PSEU</name>
<dbReference type="RefSeq" id="WP_319987359.1">
    <property type="nucleotide sequence ID" value="NZ_JAXAVV010000016.1"/>
</dbReference>
<dbReference type="Gene3D" id="3.10.129.10">
    <property type="entry name" value="Hotdog Thioesterase"/>
    <property type="match status" value="1"/>
</dbReference>
<reference evidence="1 2" key="1">
    <citation type="submission" date="2023-11" db="EMBL/GenBank/DDBJ databases">
        <title>Lentzea sokolovensis, sp. nov., Lentzea kristufkii, sp. nov., and Lentzea miocenensis, sp. nov., rare actinobacteria from Sokolov Coal Basin, Miocene lacustrine sediment, Czech Republic.</title>
        <authorList>
            <person name="Lara A."/>
            <person name="Kotroba L."/>
            <person name="Nouioui I."/>
            <person name="Neumann-Schaal M."/>
            <person name="Mast Y."/>
            <person name="Chronakova A."/>
        </authorList>
    </citation>
    <scope>NUCLEOTIDE SEQUENCE [LARGE SCALE GENOMIC DNA]</scope>
    <source>
        <strain evidence="1 2">BCCO 10_0798</strain>
    </source>
</reference>
<gene>
    <name evidence="1" type="ORF">SK571_29585</name>
</gene>
<keyword evidence="2" id="KW-1185">Reference proteome</keyword>
<organism evidence="1 2">
    <name type="scientific">Lentzea kristufekii</name>
    <dbReference type="NCBI Taxonomy" id="3095430"/>
    <lineage>
        <taxon>Bacteria</taxon>
        <taxon>Bacillati</taxon>
        <taxon>Actinomycetota</taxon>
        <taxon>Actinomycetes</taxon>
        <taxon>Pseudonocardiales</taxon>
        <taxon>Pseudonocardiaceae</taxon>
        <taxon>Lentzea</taxon>
    </lineage>
</organism>
<dbReference type="EMBL" id="JAXAVV010000016">
    <property type="protein sequence ID" value="MDX8053544.1"/>
    <property type="molecule type" value="Genomic_DNA"/>
</dbReference>
<proteinExistence type="predicted"/>
<evidence type="ECO:0000313" key="1">
    <source>
        <dbReference type="EMBL" id="MDX8053544.1"/>
    </source>
</evidence>
<accession>A0ABU4TYZ2</accession>
<protein>
    <recommendedName>
        <fullName evidence="3">A-factor biosynthesis hotdog domain-containing protein</fullName>
    </recommendedName>
</protein>
<evidence type="ECO:0000313" key="2">
    <source>
        <dbReference type="Proteomes" id="UP001271792"/>
    </source>
</evidence>
<dbReference type="Proteomes" id="UP001271792">
    <property type="component" value="Unassembled WGS sequence"/>
</dbReference>
<sequence length="277" mass="31239">MRQVEFTQPVTTTQFSPLQLRPRTLLGLMSESFARWLAAHLVPFPALITEHGTAVVVQSVGIDYVAPDLRFDESEWITVRCTMSVDLTGDRLWMWVDYLATDRLAARGTLIVRVVRLGEKDSLAARPGSLPDHLLATFAPGEIQELDARQPARDAESWPSGDHLALTSSWRTVLCRSHCEVADQWSFIEMVELVTHARERLFTVDVSETTRHAVAAPLRSLRAVFRRPMFLFDECQVNTTVCTPDNGDGPVFHHEVRSPGRDAVHLSVWERLDPLDT</sequence>
<comment type="caution">
    <text evidence="1">The sequence shown here is derived from an EMBL/GenBank/DDBJ whole genome shotgun (WGS) entry which is preliminary data.</text>
</comment>
<evidence type="ECO:0008006" key="3">
    <source>
        <dbReference type="Google" id="ProtNLM"/>
    </source>
</evidence>